<organism evidence="2 3">
    <name type="scientific">Agrobacterium phage Atu_ph07</name>
    <dbReference type="NCBI Taxonomy" id="2024264"/>
    <lineage>
        <taxon>Viruses</taxon>
        <taxon>Duplodnaviria</taxon>
        <taxon>Heunggongvirae</taxon>
        <taxon>Uroviricota</taxon>
        <taxon>Caudoviricetes</taxon>
        <taxon>Polybotosvirus</taxon>
        <taxon>Polybotosvirus Atuph07</taxon>
    </lineage>
</organism>
<dbReference type="GeneID" id="40088371"/>
<dbReference type="RefSeq" id="YP_009612033.1">
    <property type="nucleotide sequence ID" value="NC_042013.1"/>
</dbReference>
<name>A0A2L0V016_9CAUD</name>
<dbReference type="Proteomes" id="UP000223025">
    <property type="component" value="Segment"/>
</dbReference>
<evidence type="ECO:0000313" key="3">
    <source>
        <dbReference type="Proteomes" id="UP000223025"/>
    </source>
</evidence>
<feature type="region of interest" description="Disordered" evidence="1">
    <location>
        <begin position="1"/>
        <end position="24"/>
    </location>
</feature>
<accession>A0A2L0V016</accession>
<evidence type="ECO:0000313" key="2">
    <source>
        <dbReference type="EMBL" id="AUZ95127.1"/>
    </source>
</evidence>
<protein>
    <submittedName>
        <fullName evidence="2">Uncharacterized protein</fullName>
    </submittedName>
</protein>
<dbReference type="EMBL" id="MF403008">
    <property type="protein sequence ID" value="AUZ95127.1"/>
    <property type="molecule type" value="Genomic_DNA"/>
</dbReference>
<evidence type="ECO:0000256" key="1">
    <source>
        <dbReference type="SAM" id="MobiDB-lite"/>
    </source>
</evidence>
<dbReference type="KEGG" id="vg:40088371"/>
<proteinExistence type="predicted"/>
<keyword evidence="3" id="KW-1185">Reference proteome</keyword>
<reference evidence="2 3" key="1">
    <citation type="submission" date="2017-06" db="EMBL/GenBank/DDBJ databases">
        <authorList>
            <person name="Kim H.J."/>
            <person name="Triplett B.A."/>
        </authorList>
    </citation>
    <scope>NUCLEOTIDE SEQUENCE [LARGE SCALE GENOMIC DNA]</scope>
</reference>
<sequence length="156" mass="18467">MEKLPYSGRTTSHSHKFDDWTSKPADGGPAVRTATVIEAQWSMMPVEVYEDVQRLWKYLGLGNDNYYYSFTMNDYYELVSSTSEDRDDDDLYQQNGPTVEQMKAKVGIPVEFWLWGETDAEKIGWVRDISNLPYLTQWLEEQNFDPKMKLLLHYWW</sequence>